<name>A0A0W1AJP5_9GAMM</name>
<reference evidence="1 2" key="1">
    <citation type="submission" date="2015-11" db="EMBL/GenBank/DDBJ databases">
        <title>Genomic analysis of 38 Legionella species identifies large and diverse effector repertoires.</title>
        <authorList>
            <person name="Burstein D."/>
            <person name="Amaro F."/>
            <person name="Zusman T."/>
            <person name="Lifshitz Z."/>
            <person name="Cohen O."/>
            <person name="Gilbert J.A."/>
            <person name="Pupko T."/>
            <person name="Shuman H.A."/>
            <person name="Segal G."/>
        </authorList>
    </citation>
    <scope>NUCLEOTIDE SEQUENCE [LARGE SCALE GENOMIC DNA]</scope>
    <source>
        <strain evidence="1 2">ATCC 49508</strain>
    </source>
</reference>
<comment type="caution">
    <text evidence="1">The sequence shown here is derived from an EMBL/GenBank/DDBJ whole genome shotgun (WGS) entry which is preliminary data.</text>
</comment>
<accession>A0A0W1AJP5</accession>
<organism evidence="1 2">
    <name type="scientific">Legionella worsleiensis</name>
    <dbReference type="NCBI Taxonomy" id="45076"/>
    <lineage>
        <taxon>Bacteria</taxon>
        <taxon>Pseudomonadati</taxon>
        <taxon>Pseudomonadota</taxon>
        <taxon>Gammaproteobacteria</taxon>
        <taxon>Legionellales</taxon>
        <taxon>Legionellaceae</taxon>
        <taxon>Legionella</taxon>
    </lineage>
</organism>
<protein>
    <submittedName>
        <fullName evidence="1">Uncharacterized protein</fullName>
    </submittedName>
</protein>
<sequence length="85" mass="9389">MEIITILAFSKSCRGVINEQAQFNIPQGALMRYSNKKLDCKSTVSGSLYCTGMLLSAGMNFKLYGFGFKLLYCVLSWANVGYLIG</sequence>
<evidence type="ECO:0000313" key="2">
    <source>
        <dbReference type="Proteomes" id="UP000054662"/>
    </source>
</evidence>
<gene>
    <name evidence="1" type="ORF">Lwor_0544</name>
</gene>
<dbReference type="AlphaFoldDB" id="A0A0W1AJP5"/>
<dbReference type="Proteomes" id="UP000054662">
    <property type="component" value="Unassembled WGS sequence"/>
</dbReference>
<dbReference type="EMBL" id="LNZC01000004">
    <property type="protein sequence ID" value="KTD81506.1"/>
    <property type="molecule type" value="Genomic_DNA"/>
</dbReference>
<dbReference type="PATRIC" id="fig|45076.6.peg.601"/>
<evidence type="ECO:0000313" key="1">
    <source>
        <dbReference type="EMBL" id="KTD81506.1"/>
    </source>
</evidence>
<proteinExistence type="predicted"/>
<keyword evidence="2" id="KW-1185">Reference proteome</keyword>